<evidence type="ECO:0000256" key="8">
    <source>
        <dbReference type="RuleBase" id="RU364072"/>
    </source>
</evidence>
<dbReference type="Gene3D" id="2.40.50.100">
    <property type="match status" value="1"/>
</dbReference>
<keyword evidence="5 8" id="KW-0443">Lipid metabolism</keyword>
<reference evidence="11 12" key="1">
    <citation type="submission" date="2019-03" db="EMBL/GenBank/DDBJ databases">
        <title>Metabolic potential of uncultured bacteria and archaea associated with petroleum seepage in deep-sea sediments.</title>
        <authorList>
            <person name="Dong X."/>
            <person name="Hubert C."/>
        </authorList>
    </citation>
    <scope>NUCLEOTIDE SEQUENCE [LARGE SCALE GENOMIC DNA]</scope>
    <source>
        <strain evidence="11">E44_bin7</strain>
    </source>
</reference>
<sequence length="148" mass="16880">MDLDQLREVIEIFESSSLSEMEIEEKGTRFRLAKHKGGNSTISKEENSIIPEKEKIPSSTRDKEIEERSLFCVRSPLVGTFYRTSSPEEEPFIEVGDEVSVGQTLCIIEAMKVMNEITSEVAGKVKEILVENGHPVEYDQRLFLIRKD</sequence>
<dbReference type="NCBIfam" id="TIGR00531">
    <property type="entry name" value="BCCP"/>
    <property type="match status" value="1"/>
</dbReference>
<evidence type="ECO:0000256" key="3">
    <source>
        <dbReference type="ARBA" id="ARBA00022516"/>
    </source>
</evidence>
<evidence type="ECO:0000259" key="10">
    <source>
        <dbReference type="PROSITE" id="PS50968"/>
    </source>
</evidence>
<dbReference type="Proteomes" id="UP000316360">
    <property type="component" value="Unassembled WGS sequence"/>
</dbReference>
<dbReference type="Pfam" id="PF00364">
    <property type="entry name" value="Biotin_lipoyl"/>
    <property type="match status" value="1"/>
</dbReference>
<keyword evidence="3 8" id="KW-0444">Lipid biosynthesis</keyword>
<comment type="function">
    <text evidence="8">This protein is a component of the acetyl coenzyme A carboxylase complex; first, biotin carboxylase catalyzes the carboxylation of the carrier protein and then the transcarboxylase transfers the carboxyl group to form malonyl-CoA.</text>
</comment>
<dbReference type="PANTHER" id="PTHR45266:SF3">
    <property type="entry name" value="OXALOACETATE DECARBOXYLASE ALPHA CHAIN"/>
    <property type="match status" value="1"/>
</dbReference>
<dbReference type="FunFam" id="2.40.50.100:FF:000003">
    <property type="entry name" value="Acetyl-CoA carboxylase biotin carboxyl carrier protein"/>
    <property type="match status" value="1"/>
</dbReference>
<dbReference type="CDD" id="cd06850">
    <property type="entry name" value="biotinyl_domain"/>
    <property type="match status" value="1"/>
</dbReference>
<name>A0A523S4F8_UNCAE</name>
<dbReference type="UniPathway" id="UPA00094"/>
<gene>
    <name evidence="11" type="primary">accB</name>
    <name evidence="11" type="ORF">E3J84_00765</name>
</gene>
<keyword evidence="7 8" id="KW-0092">Biotin</keyword>
<dbReference type="PRINTS" id="PR01071">
    <property type="entry name" value="ACOABIOTINCC"/>
</dbReference>
<accession>A0A523S4F8</accession>
<dbReference type="SUPFAM" id="SSF51230">
    <property type="entry name" value="Single hybrid motif"/>
    <property type="match status" value="1"/>
</dbReference>
<keyword evidence="6 8" id="KW-0275">Fatty acid biosynthesis</keyword>
<evidence type="ECO:0000256" key="5">
    <source>
        <dbReference type="ARBA" id="ARBA00023098"/>
    </source>
</evidence>
<dbReference type="GO" id="GO:0003989">
    <property type="term" value="F:acetyl-CoA carboxylase activity"/>
    <property type="evidence" value="ECO:0007669"/>
    <property type="project" value="InterPro"/>
</dbReference>
<proteinExistence type="predicted"/>
<dbReference type="EMBL" id="SOKJ01000041">
    <property type="protein sequence ID" value="TET12920.1"/>
    <property type="molecule type" value="Genomic_DNA"/>
</dbReference>
<comment type="pathway">
    <text evidence="1 8">Lipid metabolism; fatty acid biosynthesis.</text>
</comment>
<evidence type="ECO:0000313" key="11">
    <source>
        <dbReference type="EMBL" id="TET12920.1"/>
    </source>
</evidence>
<dbReference type="PROSITE" id="PS50968">
    <property type="entry name" value="BIOTINYL_LIPOYL"/>
    <property type="match status" value="1"/>
</dbReference>
<dbReference type="GO" id="GO:0009317">
    <property type="term" value="C:acetyl-CoA carboxylase complex"/>
    <property type="evidence" value="ECO:0007669"/>
    <property type="project" value="InterPro"/>
</dbReference>
<dbReference type="InterPro" id="IPR050709">
    <property type="entry name" value="Biotin_Carboxyl_Carrier/Decarb"/>
</dbReference>
<dbReference type="InterPro" id="IPR001882">
    <property type="entry name" value="Biotin_BS"/>
</dbReference>
<evidence type="ECO:0000256" key="1">
    <source>
        <dbReference type="ARBA" id="ARBA00005194"/>
    </source>
</evidence>
<dbReference type="InterPro" id="IPR000089">
    <property type="entry name" value="Biotin_lipoyl"/>
</dbReference>
<dbReference type="InterPro" id="IPR011053">
    <property type="entry name" value="Single_hybrid_motif"/>
</dbReference>
<protein>
    <recommendedName>
        <fullName evidence="2 8">Biotin carboxyl carrier protein of acetyl-CoA carboxylase</fullName>
    </recommendedName>
</protein>
<dbReference type="PROSITE" id="PS00188">
    <property type="entry name" value="BIOTIN"/>
    <property type="match status" value="1"/>
</dbReference>
<evidence type="ECO:0000256" key="6">
    <source>
        <dbReference type="ARBA" id="ARBA00023160"/>
    </source>
</evidence>
<feature type="compositionally biased region" description="Basic and acidic residues" evidence="9">
    <location>
        <begin position="43"/>
        <end position="62"/>
    </location>
</feature>
<keyword evidence="4 8" id="KW-0276">Fatty acid metabolism</keyword>
<dbReference type="AlphaFoldDB" id="A0A523S4F8"/>
<comment type="caution">
    <text evidence="11">The sequence shown here is derived from an EMBL/GenBank/DDBJ whole genome shotgun (WGS) entry which is preliminary data.</text>
</comment>
<evidence type="ECO:0000256" key="2">
    <source>
        <dbReference type="ARBA" id="ARBA00017562"/>
    </source>
</evidence>
<evidence type="ECO:0000256" key="7">
    <source>
        <dbReference type="ARBA" id="ARBA00023267"/>
    </source>
</evidence>
<organism evidence="11 12">
    <name type="scientific">Aerophobetes bacterium</name>
    <dbReference type="NCBI Taxonomy" id="2030807"/>
    <lineage>
        <taxon>Bacteria</taxon>
        <taxon>Candidatus Aerophobota</taxon>
    </lineage>
</organism>
<dbReference type="GO" id="GO:0006633">
    <property type="term" value="P:fatty acid biosynthetic process"/>
    <property type="evidence" value="ECO:0007669"/>
    <property type="project" value="UniProtKB-UniPathway"/>
</dbReference>
<dbReference type="InterPro" id="IPR001249">
    <property type="entry name" value="AcCoA_biotinCC"/>
</dbReference>
<evidence type="ECO:0000256" key="9">
    <source>
        <dbReference type="SAM" id="MobiDB-lite"/>
    </source>
</evidence>
<feature type="domain" description="Lipoyl-binding" evidence="10">
    <location>
        <begin position="70"/>
        <end position="146"/>
    </location>
</feature>
<feature type="region of interest" description="Disordered" evidence="9">
    <location>
        <begin position="34"/>
        <end position="62"/>
    </location>
</feature>
<evidence type="ECO:0000256" key="4">
    <source>
        <dbReference type="ARBA" id="ARBA00022832"/>
    </source>
</evidence>
<dbReference type="PANTHER" id="PTHR45266">
    <property type="entry name" value="OXALOACETATE DECARBOXYLASE ALPHA CHAIN"/>
    <property type="match status" value="1"/>
</dbReference>
<evidence type="ECO:0000313" key="12">
    <source>
        <dbReference type="Proteomes" id="UP000316360"/>
    </source>
</evidence>